<proteinExistence type="predicted"/>
<evidence type="ECO:0000313" key="2">
    <source>
        <dbReference type="Proteomes" id="UP001596472"/>
    </source>
</evidence>
<sequence length="388" mass="43169">MRTILTCLAIGLIALIIGLARQSRVADLERLVAANEAALAAKHAKSSPESRSLIRPERRKSAERKSASEVLHYFINREDIPTQITSGAYAAIDNKPGFEEVLKLDLAGQHEFIKLVAESDSKAFGGDLYRCEAINLCLCAMADRNPELALDYLVESDSKIGKFYGEWMAPSAMASYSLLRISQENPQLAAARLAQIADNDWQVLEGGGNISEIINTIADSDLALAAETIGKLPEAHQTESWRTLIQNAKTKDHSTQTLNAFRANPPSDPAIANGLIGPLFFKLKGPETPWNEFQESLAELNLDETEISRYAPAISQTRQLGEEPEVANWLLNHLPPSQDREFLLWQTTQGFWEAKDPAGVAKFLQEQKIDPEEMTQLRNQPDRQLMRY</sequence>
<comment type="caution">
    <text evidence="1">The sequence shown here is derived from an EMBL/GenBank/DDBJ whole genome shotgun (WGS) entry which is preliminary data.</text>
</comment>
<reference evidence="2" key="1">
    <citation type="journal article" date="2019" name="Int. J. Syst. Evol. Microbiol.">
        <title>The Global Catalogue of Microorganisms (GCM) 10K type strain sequencing project: providing services to taxonomists for standard genome sequencing and annotation.</title>
        <authorList>
            <consortium name="The Broad Institute Genomics Platform"/>
            <consortium name="The Broad Institute Genome Sequencing Center for Infectious Disease"/>
            <person name="Wu L."/>
            <person name="Ma J."/>
        </authorList>
    </citation>
    <scope>NUCLEOTIDE SEQUENCE [LARGE SCALE GENOMIC DNA]</scope>
    <source>
        <strain evidence="2">CGMCC 4.1467</strain>
    </source>
</reference>
<dbReference type="Proteomes" id="UP001596472">
    <property type="component" value="Unassembled WGS sequence"/>
</dbReference>
<gene>
    <name evidence="1" type="ORF">ACFQY0_06785</name>
</gene>
<evidence type="ECO:0000313" key="1">
    <source>
        <dbReference type="EMBL" id="MFC7336876.1"/>
    </source>
</evidence>
<dbReference type="RefSeq" id="WP_379710659.1">
    <property type="nucleotide sequence ID" value="NZ_JBHTBS010000003.1"/>
</dbReference>
<dbReference type="EMBL" id="JBHTBS010000003">
    <property type="protein sequence ID" value="MFC7336876.1"/>
    <property type="molecule type" value="Genomic_DNA"/>
</dbReference>
<protein>
    <recommendedName>
        <fullName evidence="3">HEAT repeat domain-containing protein</fullName>
    </recommendedName>
</protein>
<accession>A0ABW2L720</accession>
<name>A0ABW2L720_9BACT</name>
<evidence type="ECO:0008006" key="3">
    <source>
        <dbReference type="Google" id="ProtNLM"/>
    </source>
</evidence>
<keyword evidence="2" id="KW-1185">Reference proteome</keyword>
<organism evidence="1 2">
    <name type="scientific">Haloferula chungangensis</name>
    <dbReference type="NCBI Taxonomy" id="1048331"/>
    <lineage>
        <taxon>Bacteria</taxon>
        <taxon>Pseudomonadati</taxon>
        <taxon>Verrucomicrobiota</taxon>
        <taxon>Verrucomicrobiia</taxon>
        <taxon>Verrucomicrobiales</taxon>
        <taxon>Verrucomicrobiaceae</taxon>
        <taxon>Haloferula</taxon>
    </lineage>
</organism>